<accession>A0A151NMF4</accession>
<comment type="caution">
    <text evidence="4">The sequence shown here is derived from an EMBL/GenBank/DDBJ whole genome shotgun (WGS) entry which is preliminary data.</text>
</comment>
<dbReference type="PROSITE" id="PS50878">
    <property type="entry name" value="RT_POL"/>
    <property type="match status" value="1"/>
</dbReference>
<gene>
    <name evidence="4" type="ORF">Y1Q_0010573</name>
</gene>
<organism evidence="4 5">
    <name type="scientific">Alligator mississippiensis</name>
    <name type="common">American alligator</name>
    <dbReference type="NCBI Taxonomy" id="8496"/>
    <lineage>
        <taxon>Eukaryota</taxon>
        <taxon>Metazoa</taxon>
        <taxon>Chordata</taxon>
        <taxon>Craniata</taxon>
        <taxon>Vertebrata</taxon>
        <taxon>Euteleostomi</taxon>
        <taxon>Archelosauria</taxon>
        <taxon>Archosauria</taxon>
        <taxon>Crocodylia</taxon>
        <taxon>Alligatoridae</taxon>
        <taxon>Alligatorinae</taxon>
        <taxon>Alligator</taxon>
    </lineage>
</organism>
<dbReference type="PANTHER" id="PTHR47027:SF20">
    <property type="entry name" value="REVERSE TRANSCRIPTASE-LIKE PROTEIN WITH RNA-DIRECTED DNA POLYMERASE DOMAIN"/>
    <property type="match status" value="1"/>
</dbReference>
<protein>
    <recommendedName>
        <fullName evidence="2">ribonuclease H</fullName>
        <ecNumber evidence="2">3.1.26.4</ecNumber>
    </recommendedName>
</protein>
<dbReference type="SUPFAM" id="SSF56672">
    <property type="entry name" value="DNA/RNA polymerases"/>
    <property type="match status" value="1"/>
</dbReference>
<dbReference type="CDD" id="cd01650">
    <property type="entry name" value="RT_nLTR_like"/>
    <property type="match status" value="1"/>
</dbReference>
<evidence type="ECO:0000256" key="1">
    <source>
        <dbReference type="ARBA" id="ARBA00010879"/>
    </source>
</evidence>
<dbReference type="InterPro" id="IPR043128">
    <property type="entry name" value="Rev_trsase/Diguanyl_cyclase"/>
</dbReference>
<dbReference type="AlphaFoldDB" id="A0A151NMF4"/>
<evidence type="ECO:0000313" key="4">
    <source>
        <dbReference type="EMBL" id="KYO37675.1"/>
    </source>
</evidence>
<name>A0A151NMF4_ALLMI</name>
<comment type="similarity">
    <text evidence="1">Belongs to the beta type-B retroviral polymerase family. HERV class-II K(HML-2) pol subfamily.</text>
</comment>
<evidence type="ECO:0000313" key="5">
    <source>
        <dbReference type="Proteomes" id="UP000050525"/>
    </source>
</evidence>
<dbReference type="GO" id="GO:0004523">
    <property type="term" value="F:RNA-DNA hybrid ribonuclease activity"/>
    <property type="evidence" value="ECO:0007669"/>
    <property type="project" value="UniProtKB-EC"/>
</dbReference>
<dbReference type="PANTHER" id="PTHR47027">
    <property type="entry name" value="REVERSE TRANSCRIPTASE DOMAIN-CONTAINING PROTEIN"/>
    <property type="match status" value="1"/>
</dbReference>
<feature type="domain" description="Reverse transcriptase" evidence="3">
    <location>
        <begin position="1"/>
        <end position="162"/>
    </location>
</feature>
<evidence type="ECO:0000256" key="2">
    <source>
        <dbReference type="ARBA" id="ARBA00012180"/>
    </source>
</evidence>
<dbReference type="InterPro" id="IPR043502">
    <property type="entry name" value="DNA/RNA_pol_sf"/>
</dbReference>
<evidence type="ECO:0000259" key="3">
    <source>
        <dbReference type="PROSITE" id="PS50878"/>
    </source>
</evidence>
<proteinExistence type="inferred from homology"/>
<sequence length="162" mass="17859">MALDNAWRTRKQRTVAWLDISNAFGSVPHRHIFSTLHELGLPDGIIDLVRELYHGCTMTVRTTDRETAEISIRSGVRQGCPLSPIVLNLAMELLLRAMAVGPGGLDLYGQKLSVLAYADDFVLLAPDATQLQQVLDVTSEVARWMGLCFNVAKCASLHIDGR</sequence>
<dbReference type="Gene3D" id="3.30.70.270">
    <property type="match status" value="1"/>
</dbReference>
<dbReference type="EC" id="3.1.26.4" evidence="2"/>
<dbReference type="EMBL" id="AKHW03002601">
    <property type="protein sequence ID" value="KYO37675.1"/>
    <property type="molecule type" value="Genomic_DNA"/>
</dbReference>
<dbReference type="Pfam" id="PF00078">
    <property type="entry name" value="RVT_1"/>
    <property type="match status" value="1"/>
</dbReference>
<reference evidence="4 5" key="1">
    <citation type="journal article" date="2012" name="Genome Biol.">
        <title>Sequencing three crocodilian genomes to illuminate the evolution of archosaurs and amniotes.</title>
        <authorList>
            <person name="St John J.A."/>
            <person name="Braun E.L."/>
            <person name="Isberg S.R."/>
            <person name="Miles L.G."/>
            <person name="Chong A.Y."/>
            <person name="Gongora J."/>
            <person name="Dalzell P."/>
            <person name="Moran C."/>
            <person name="Bed'hom B."/>
            <person name="Abzhanov A."/>
            <person name="Burgess S.C."/>
            <person name="Cooksey A.M."/>
            <person name="Castoe T.A."/>
            <person name="Crawford N.G."/>
            <person name="Densmore L.D."/>
            <person name="Drew J.C."/>
            <person name="Edwards S.V."/>
            <person name="Faircloth B.C."/>
            <person name="Fujita M.K."/>
            <person name="Greenwold M.J."/>
            <person name="Hoffmann F.G."/>
            <person name="Howard J.M."/>
            <person name="Iguchi T."/>
            <person name="Janes D.E."/>
            <person name="Khan S.Y."/>
            <person name="Kohno S."/>
            <person name="de Koning A.J."/>
            <person name="Lance S.L."/>
            <person name="McCarthy F.M."/>
            <person name="McCormack J.E."/>
            <person name="Merchant M.E."/>
            <person name="Peterson D.G."/>
            <person name="Pollock D.D."/>
            <person name="Pourmand N."/>
            <person name="Raney B.J."/>
            <person name="Roessler K.A."/>
            <person name="Sanford J.R."/>
            <person name="Sawyer R.H."/>
            <person name="Schmidt C.J."/>
            <person name="Triplett E.W."/>
            <person name="Tuberville T.D."/>
            <person name="Venegas-Anaya M."/>
            <person name="Howard J.T."/>
            <person name="Jarvis E.D."/>
            <person name="Guillette L.J.Jr."/>
            <person name="Glenn T.C."/>
            <person name="Green R.E."/>
            <person name="Ray D.A."/>
        </authorList>
    </citation>
    <scope>NUCLEOTIDE SEQUENCE [LARGE SCALE GENOMIC DNA]</scope>
    <source>
        <strain evidence="4">KSC_2009_1</strain>
    </source>
</reference>
<keyword evidence="5" id="KW-1185">Reference proteome</keyword>
<dbReference type="InterPro" id="IPR000477">
    <property type="entry name" value="RT_dom"/>
</dbReference>
<dbReference type="Proteomes" id="UP000050525">
    <property type="component" value="Unassembled WGS sequence"/>
</dbReference>